<dbReference type="AlphaFoldDB" id="A0A165TBY9"/>
<reference evidence="1 2" key="1">
    <citation type="journal article" date="2016" name="Mol. Biol. Evol.">
        <title>Comparative Genomics of Early-Diverging Mushroom-Forming Fungi Provides Insights into the Origins of Lignocellulose Decay Capabilities.</title>
        <authorList>
            <person name="Nagy L.G."/>
            <person name="Riley R."/>
            <person name="Tritt A."/>
            <person name="Adam C."/>
            <person name="Daum C."/>
            <person name="Floudas D."/>
            <person name="Sun H."/>
            <person name="Yadav J.S."/>
            <person name="Pangilinan J."/>
            <person name="Larsson K.H."/>
            <person name="Matsuura K."/>
            <person name="Barry K."/>
            <person name="Labutti K."/>
            <person name="Kuo R."/>
            <person name="Ohm R.A."/>
            <person name="Bhattacharya S.S."/>
            <person name="Shirouzu T."/>
            <person name="Yoshinaga Y."/>
            <person name="Martin F.M."/>
            <person name="Grigoriev I.V."/>
            <person name="Hibbett D.S."/>
        </authorList>
    </citation>
    <scope>NUCLEOTIDE SEQUENCE [LARGE SCALE GENOMIC DNA]</scope>
    <source>
        <strain evidence="1 2">L-15889</strain>
    </source>
</reference>
<feature type="non-terminal residue" evidence="1">
    <location>
        <position position="1"/>
    </location>
</feature>
<dbReference type="Proteomes" id="UP000076727">
    <property type="component" value="Unassembled WGS sequence"/>
</dbReference>
<evidence type="ECO:0000313" key="1">
    <source>
        <dbReference type="EMBL" id="KZT73205.1"/>
    </source>
</evidence>
<dbReference type="OrthoDB" id="2803878at2759"/>
<evidence type="ECO:0000313" key="2">
    <source>
        <dbReference type="Proteomes" id="UP000076727"/>
    </source>
</evidence>
<name>A0A165TBY9_9APHY</name>
<keyword evidence="2" id="KW-1185">Reference proteome</keyword>
<sequence>IEALKFAIDWQARTAVGGGKKWKGDFFRRAFMCDPDYAAEFEGLTEQAAAQHLKGMDAVYKKWRNINGHTITARNRLLRLYHNV</sequence>
<gene>
    <name evidence="1" type="ORF">DAEQUDRAFT_641045</name>
</gene>
<protein>
    <submittedName>
        <fullName evidence="1">Uncharacterized protein</fullName>
    </submittedName>
</protein>
<accession>A0A165TBY9</accession>
<dbReference type="EMBL" id="KV429037">
    <property type="protein sequence ID" value="KZT73205.1"/>
    <property type="molecule type" value="Genomic_DNA"/>
</dbReference>
<feature type="non-terminal residue" evidence="1">
    <location>
        <position position="84"/>
    </location>
</feature>
<organism evidence="1 2">
    <name type="scientific">Daedalea quercina L-15889</name>
    <dbReference type="NCBI Taxonomy" id="1314783"/>
    <lineage>
        <taxon>Eukaryota</taxon>
        <taxon>Fungi</taxon>
        <taxon>Dikarya</taxon>
        <taxon>Basidiomycota</taxon>
        <taxon>Agaricomycotina</taxon>
        <taxon>Agaricomycetes</taxon>
        <taxon>Polyporales</taxon>
        <taxon>Fomitopsis</taxon>
    </lineage>
</organism>
<proteinExistence type="predicted"/>